<dbReference type="Proteomes" id="UP000198811">
    <property type="component" value="Unassembled WGS sequence"/>
</dbReference>
<organism evidence="1 2">
    <name type="scientific">Clostridium cochlearium</name>
    <dbReference type="NCBI Taxonomy" id="1494"/>
    <lineage>
        <taxon>Bacteria</taxon>
        <taxon>Bacillati</taxon>
        <taxon>Bacillota</taxon>
        <taxon>Clostridia</taxon>
        <taxon>Eubacteriales</taxon>
        <taxon>Clostridiaceae</taxon>
        <taxon>Clostridium</taxon>
    </lineage>
</organism>
<name>A0ABY0QPX3_CLOCO</name>
<feature type="non-terminal residue" evidence="1">
    <location>
        <position position="1"/>
    </location>
</feature>
<evidence type="ECO:0000313" key="2">
    <source>
        <dbReference type="Proteomes" id="UP000198811"/>
    </source>
</evidence>
<proteinExistence type="predicted"/>
<accession>A0ABY0QPX3</accession>
<dbReference type="EMBL" id="FNGL01000042">
    <property type="protein sequence ID" value="SDL46053.1"/>
    <property type="molecule type" value="Genomic_DNA"/>
</dbReference>
<reference evidence="1 2" key="1">
    <citation type="submission" date="2016-10" db="EMBL/GenBank/DDBJ databases">
        <authorList>
            <person name="Varghese N."/>
            <person name="Submissions S."/>
        </authorList>
    </citation>
    <scope>NUCLEOTIDE SEQUENCE [LARGE SCALE GENOMIC DNA]</scope>
    <source>
        <strain evidence="1 2">NLAE-zl-C224</strain>
    </source>
</reference>
<comment type="caution">
    <text evidence="1">The sequence shown here is derived from an EMBL/GenBank/DDBJ whole genome shotgun (WGS) entry which is preliminary data.</text>
</comment>
<sequence length="30" mass="3327">SSSQEVAKTANDLSELTSELQEEISKFKVK</sequence>
<protein>
    <submittedName>
        <fullName evidence="1">Methyl-accepting chemotaxis protein</fullName>
    </submittedName>
</protein>
<gene>
    <name evidence="1" type="ORF">SAMN05216497_1421</name>
</gene>
<keyword evidence="2" id="KW-1185">Reference proteome</keyword>
<evidence type="ECO:0000313" key="1">
    <source>
        <dbReference type="EMBL" id="SDL46053.1"/>
    </source>
</evidence>